<keyword evidence="11" id="KW-0503">Monooxygenase</keyword>
<dbReference type="CDD" id="cd11056">
    <property type="entry name" value="CYP6-like"/>
    <property type="match status" value="1"/>
</dbReference>
<dbReference type="PROSITE" id="PS00086">
    <property type="entry name" value="CYTOCHROME_P450"/>
    <property type="match status" value="1"/>
</dbReference>
<accession>A0A7R9HZR5</accession>
<keyword evidence="5 13" id="KW-0349">Heme</keyword>
<evidence type="ECO:0000256" key="8">
    <source>
        <dbReference type="ARBA" id="ARBA00022848"/>
    </source>
</evidence>
<evidence type="ECO:0000256" key="3">
    <source>
        <dbReference type="ARBA" id="ARBA00004406"/>
    </source>
</evidence>
<evidence type="ECO:0000256" key="4">
    <source>
        <dbReference type="ARBA" id="ARBA00010617"/>
    </source>
</evidence>
<dbReference type="GO" id="GO:0016705">
    <property type="term" value="F:oxidoreductase activity, acting on paired donors, with incorporation or reduction of molecular oxygen"/>
    <property type="evidence" value="ECO:0007669"/>
    <property type="project" value="InterPro"/>
</dbReference>
<comment type="cofactor">
    <cofactor evidence="1 13">
        <name>heme</name>
        <dbReference type="ChEBI" id="CHEBI:30413"/>
    </cofactor>
</comment>
<proteinExistence type="inferred from homology"/>
<dbReference type="Gene3D" id="1.10.630.10">
    <property type="entry name" value="Cytochrome P450"/>
    <property type="match status" value="1"/>
</dbReference>
<feature type="transmembrane region" description="Helical" evidence="15">
    <location>
        <begin position="12"/>
        <end position="32"/>
    </location>
</feature>
<dbReference type="InterPro" id="IPR036396">
    <property type="entry name" value="Cyt_P450_sf"/>
</dbReference>
<dbReference type="PRINTS" id="PR00385">
    <property type="entry name" value="P450"/>
</dbReference>
<organism evidence="16">
    <name type="scientific">Timema bartmani</name>
    <dbReference type="NCBI Taxonomy" id="61472"/>
    <lineage>
        <taxon>Eukaryota</taxon>
        <taxon>Metazoa</taxon>
        <taxon>Ecdysozoa</taxon>
        <taxon>Arthropoda</taxon>
        <taxon>Hexapoda</taxon>
        <taxon>Insecta</taxon>
        <taxon>Pterygota</taxon>
        <taxon>Neoptera</taxon>
        <taxon>Polyneoptera</taxon>
        <taxon>Phasmatodea</taxon>
        <taxon>Timematodea</taxon>
        <taxon>Timematoidea</taxon>
        <taxon>Timematidae</taxon>
        <taxon>Timema</taxon>
    </lineage>
</organism>
<evidence type="ECO:0000256" key="5">
    <source>
        <dbReference type="ARBA" id="ARBA00022617"/>
    </source>
</evidence>
<dbReference type="PANTHER" id="PTHR24292">
    <property type="entry name" value="CYTOCHROME P450"/>
    <property type="match status" value="1"/>
</dbReference>
<dbReference type="GO" id="GO:0005506">
    <property type="term" value="F:iron ion binding"/>
    <property type="evidence" value="ECO:0007669"/>
    <property type="project" value="InterPro"/>
</dbReference>
<dbReference type="GO" id="GO:0005789">
    <property type="term" value="C:endoplasmic reticulum membrane"/>
    <property type="evidence" value="ECO:0007669"/>
    <property type="project" value="UniProtKB-SubCell"/>
</dbReference>
<evidence type="ECO:0008006" key="17">
    <source>
        <dbReference type="Google" id="ProtNLM"/>
    </source>
</evidence>
<evidence type="ECO:0000256" key="7">
    <source>
        <dbReference type="ARBA" id="ARBA00022824"/>
    </source>
</evidence>
<keyword evidence="7" id="KW-0256">Endoplasmic reticulum</keyword>
<dbReference type="InterPro" id="IPR017972">
    <property type="entry name" value="Cyt_P450_CS"/>
</dbReference>
<evidence type="ECO:0000256" key="12">
    <source>
        <dbReference type="ARBA" id="ARBA00023136"/>
    </source>
</evidence>
<reference evidence="16" key="1">
    <citation type="submission" date="2020-11" db="EMBL/GenBank/DDBJ databases">
        <authorList>
            <person name="Tran Van P."/>
        </authorList>
    </citation>
    <scope>NUCLEOTIDE SEQUENCE</scope>
</reference>
<evidence type="ECO:0000256" key="14">
    <source>
        <dbReference type="SAM" id="MobiDB-lite"/>
    </source>
</evidence>
<dbReference type="FunFam" id="1.10.630.10:FF:000042">
    <property type="entry name" value="Cytochrome P450"/>
    <property type="match status" value="1"/>
</dbReference>
<evidence type="ECO:0000256" key="11">
    <source>
        <dbReference type="ARBA" id="ARBA00023033"/>
    </source>
</evidence>
<dbReference type="InterPro" id="IPR050476">
    <property type="entry name" value="Insect_CytP450_Detox"/>
</dbReference>
<keyword evidence="8" id="KW-0492">Microsome</keyword>
<evidence type="ECO:0000256" key="2">
    <source>
        <dbReference type="ARBA" id="ARBA00004174"/>
    </source>
</evidence>
<feature type="region of interest" description="Disordered" evidence="14">
    <location>
        <begin position="741"/>
        <end position="775"/>
    </location>
</feature>
<keyword evidence="15" id="KW-1133">Transmembrane helix</keyword>
<feature type="binding site" description="axial binding residue" evidence="13">
    <location>
        <position position="474"/>
    </location>
    <ligand>
        <name>heme</name>
        <dbReference type="ChEBI" id="CHEBI:30413"/>
    </ligand>
    <ligandPart>
        <name>Fe</name>
        <dbReference type="ChEBI" id="CHEBI:18248"/>
    </ligandPart>
</feature>
<keyword evidence="10 13" id="KW-0408">Iron</keyword>
<gene>
    <name evidence="16" type="ORF">TBIB3V08_LOCUS2557</name>
</gene>
<name>A0A7R9HZR5_9NEOP</name>
<dbReference type="AlphaFoldDB" id="A0A7R9HZR5"/>
<keyword evidence="12 15" id="KW-0472">Membrane</keyword>
<evidence type="ECO:0000313" key="16">
    <source>
        <dbReference type="EMBL" id="CAD7440027.1"/>
    </source>
</evidence>
<dbReference type="PRINTS" id="PR00463">
    <property type="entry name" value="EP450I"/>
</dbReference>
<keyword evidence="9" id="KW-0560">Oxidoreductase</keyword>
<evidence type="ECO:0000256" key="13">
    <source>
        <dbReference type="PIRSR" id="PIRSR602401-1"/>
    </source>
</evidence>
<dbReference type="InterPro" id="IPR002401">
    <property type="entry name" value="Cyt_P450_E_grp-I"/>
</dbReference>
<dbReference type="Pfam" id="PF00067">
    <property type="entry name" value="p450"/>
    <property type="match status" value="1"/>
</dbReference>
<dbReference type="GO" id="GO:0004497">
    <property type="term" value="F:monooxygenase activity"/>
    <property type="evidence" value="ECO:0007669"/>
    <property type="project" value="UniProtKB-KW"/>
</dbReference>
<keyword evidence="15" id="KW-0812">Transmembrane</keyword>
<feature type="compositionally biased region" description="Polar residues" evidence="14">
    <location>
        <begin position="765"/>
        <end position="775"/>
    </location>
</feature>
<evidence type="ECO:0000256" key="1">
    <source>
        <dbReference type="ARBA" id="ARBA00001971"/>
    </source>
</evidence>
<comment type="similarity">
    <text evidence="4">Belongs to the cytochrome P450 family.</text>
</comment>
<evidence type="ECO:0000256" key="10">
    <source>
        <dbReference type="ARBA" id="ARBA00023004"/>
    </source>
</evidence>
<protein>
    <recommendedName>
        <fullName evidence="17">Cytochrome P450</fullName>
    </recommendedName>
</protein>
<keyword evidence="6 13" id="KW-0479">Metal-binding</keyword>
<feature type="transmembrane region" description="Helical" evidence="15">
    <location>
        <begin position="645"/>
        <end position="667"/>
    </location>
</feature>
<comment type="subcellular location">
    <subcellularLocation>
        <location evidence="3">Endoplasmic reticulum membrane</location>
        <topology evidence="3">Peripheral membrane protein</topology>
    </subcellularLocation>
    <subcellularLocation>
        <location evidence="2">Microsome membrane</location>
        <topology evidence="2">Peripheral membrane protein</topology>
    </subcellularLocation>
</comment>
<dbReference type="GO" id="GO:0020037">
    <property type="term" value="F:heme binding"/>
    <property type="evidence" value="ECO:0007669"/>
    <property type="project" value="InterPro"/>
</dbReference>
<evidence type="ECO:0000256" key="9">
    <source>
        <dbReference type="ARBA" id="ARBA00023002"/>
    </source>
</evidence>
<evidence type="ECO:0000256" key="6">
    <source>
        <dbReference type="ARBA" id="ARBA00022723"/>
    </source>
</evidence>
<dbReference type="InterPro" id="IPR001128">
    <property type="entry name" value="Cyt_P450"/>
</dbReference>
<dbReference type="PANTHER" id="PTHR24292:SF54">
    <property type="entry name" value="CYP9F3-RELATED"/>
    <property type="match status" value="1"/>
</dbReference>
<sequence>MSLLEVVWSYSDWILVAVLLMSAMYILGTWNYNYFSKQNIPYVKPVPFLGNMAPVFFGKMSNTDNVNRLYRAHRGQRVTGTFQYGKPSTYINDPELIKTITIQDFDHFTDHHFGVQPERDQLFTETLIFLRGQRWREMRTLLTQTFTSSKMKNMFGLVLHSGQQMAEFLEGKLSKHDNNVYTLEMKDFFSRYANDVIATSAFGISVDSFNNPKNEFYLAGKQLTDFGSWRFLVNVMFTSLSKLLKISFLPPSICKFIYKLVDDTLRTREREGIIRPDMIHLLMNARKGELDEATEDGVDTSNNSSTLGRSSKIDLTDKDIAAQVTQFFFAGFDTSSNLLSFSSYLLAVHQEVQGRLQEEIDTMLIKSGGKILYEELQAQKYLDMVVSEVLRMYPPFGSMDRMCTKPYTIPASGDQPAVTFRKGDMLEFPYYGIQRDEEFFPDPDRFDPERFSDENKHKIKPFTLLAFGAGPRSCIGNRFALMSAKIALAVLLSKFNFKVVEKTSIPLHLSNKLASLEPKNGIWLGLELKNKCPIQPEIITQFKYNSKKGVADATLRSMFRFQDSSEVHFQCDIAICKGMCIEVVCNTDVEPLPSAQSRSLDQDIYSESSSADEGVIMASTSVFVLEPGDVPAVQELCTDDVHPPWLLYLCIAFGIMFLIMLIINIFLCSAMTCACSRTEVIEKEPSIIEDYDPYRSWHGSQYGSRYSLNGKPGYTSGGSTMNSTRSISTNSDHYAIVHSRPGSRYSAPGSHKATTPSHHRGPPSNIGSHYSTGKM</sequence>
<evidence type="ECO:0000256" key="15">
    <source>
        <dbReference type="SAM" id="Phobius"/>
    </source>
</evidence>
<dbReference type="SUPFAM" id="SSF48264">
    <property type="entry name" value="Cytochrome P450"/>
    <property type="match status" value="1"/>
</dbReference>
<dbReference type="EMBL" id="OD564855">
    <property type="protein sequence ID" value="CAD7440027.1"/>
    <property type="molecule type" value="Genomic_DNA"/>
</dbReference>